<dbReference type="KEGG" id="cmb:CSW64_10320"/>
<dbReference type="HAMAP" id="MF_00073">
    <property type="entry name" value="NusB"/>
    <property type="match status" value="1"/>
</dbReference>
<keyword evidence="2 6" id="KW-0889">Transcription antitermination</keyword>
<evidence type="ECO:0000256" key="2">
    <source>
        <dbReference type="ARBA" id="ARBA00022814"/>
    </source>
</evidence>
<dbReference type="NCBIfam" id="TIGR01951">
    <property type="entry name" value="nusB"/>
    <property type="match status" value="1"/>
</dbReference>
<dbReference type="InterPro" id="IPR035926">
    <property type="entry name" value="NusB-like_sf"/>
</dbReference>
<gene>
    <name evidence="6" type="primary">nusB</name>
    <name evidence="8" type="ORF">CSW64_10320</name>
</gene>
<dbReference type="OrthoDB" id="9797817at2"/>
<dbReference type="GO" id="GO:0031564">
    <property type="term" value="P:transcription antitermination"/>
    <property type="evidence" value="ECO:0007669"/>
    <property type="project" value="UniProtKB-KW"/>
</dbReference>
<comment type="function">
    <text evidence="6">Involved in transcription antitermination. Required for transcription of ribosomal RNA (rRNA) genes. Binds specifically to the boxA antiterminator sequence of the ribosomal RNA (rrn) operons.</text>
</comment>
<dbReference type="Pfam" id="PF01029">
    <property type="entry name" value="NusB"/>
    <property type="match status" value="1"/>
</dbReference>
<feature type="domain" description="NusB/RsmB/TIM44" evidence="7">
    <location>
        <begin position="38"/>
        <end position="171"/>
    </location>
</feature>
<evidence type="ECO:0000256" key="5">
    <source>
        <dbReference type="ARBA" id="ARBA00023163"/>
    </source>
</evidence>
<protein>
    <recommendedName>
        <fullName evidence="6">Transcription antitermination protein NusB</fullName>
    </recommendedName>
    <alternativeName>
        <fullName evidence="6">Antitermination factor NusB</fullName>
    </alternativeName>
</protein>
<evidence type="ECO:0000313" key="9">
    <source>
        <dbReference type="Proteomes" id="UP000228945"/>
    </source>
</evidence>
<dbReference type="GO" id="GO:0006353">
    <property type="term" value="P:DNA-templated transcription termination"/>
    <property type="evidence" value="ECO:0007669"/>
    <property type="project" value="UniProtKB-UniRule"/>
</dbReference>
<sequence>MSDAPKPASLKEAYDKLVAATDEKVNLSARERRARTVARLAAVQALYQMEMTGVGGDAVVREFSEHRFDRDIEGETLGEADEAFFAELVKGVVAEQASIDGAVAHRLASGWRLERVDSTVRAILRAGAWELIRRRDVPTEVVIDEYVEIAKSFFEGAEPGFVNGALDGIARDARG</sequence>
<keyword evidence="3 6" id="KW-0694">RNA-binding</keyword>
<name>A0A2D2AXW0_9CAUL</name>
<dbReference type="GO" id="GO:0005829">
    <property type="term" value="C:cytosol"/>
    <property type="evidence" value="ECO:0007669"/>
    <property type="project" value="TreeGrafter"/>
</dbReference>
<dbReference type="EMBL" id="CP024201">
    <property type="protein sequence ID" value="ATQ42777.1"/>
    <property type="molecule type" value="Genomic_DNA"/>
</dbReference>
<evidence type="ECO:0000256" key="3">
    <source>
        <dbReference type="ARBA" id="ARBA00022884"/>
    </source>
</evidence>
<accession>A0A2D2AXW0</accession>
<dbReference type="GO" id="GO:0003723">
    <property type="term" value="F:RNA binding"/>
    <property type="evidence" value="ECO:0007669"/>
    <property type="project" value="UniProtKB-UniRule"/>
</dbReference>
<dbReference type="InterPro" id="IPR011605">
    <property type="entry name" value="NusB_fam"/>
</dbReference>
<dbReference type="Proteomes" id="UP000228945">
    <property type="component" value="Chromosome"/>
</dbReference>
<comment type="similarity">
    <text evidence="1 6">Belongs to the NusB family.</text>
</comment>
<dbReference type="SUPFAM" id="SSF48013">
    <property type="entry name" value="NusB-like"/>
    <property type="match status" value="1"/>
</dbReference>
<dbReference type="RefSeq" id="WP_099622031.1">
    <property type="nucleotide sequence ID" value="NZ_CP024201.1"/>
</dbReference>
<evidence type="ECO:0000256" key="1">
    <source>
        <dbReference type="ARBA" id="ARBA00005952"/>
    </source>
</evidence>
<dbReference type="AlphaFoldDB" id="A0A2D2AXW0"/>
<dbReference type="Gene3D" id="1.10.940.10">
    <property type="entry name" value="NusB-like"/>
    <property type="match status" value="1"/>
</dbReference>
<dbReference type="InterPro" id="IPR006027">
    <property type="entry name" value="NusB_RsmB_TIM44"/>
</dbReference>
<evidence type="ECO:0000256" key="4">
    <source>
        <dbReference type="ARBA" id="ARBA00023015"/>
    </source>
</evidence>
<evidence type="ECO:0000259" key="7">
    <source>
        <dbReference type="Pfam" id="PF01029"/>
    </source>
</evidence>
<keyword evidence="9" id="KW-1185">Reference proteome</keyword>
<keyword evidence="5 6" id="KW-0804">Transcription</keyword>
<organism evidence="8 9">
    <name type="scientific">Caulobacter mirabilis</name>
    <dbReference type="NCBI Taxonomy" id="69666"/>
    <lineage>
        <taxon>Bacteria</taxon>
        <taxon>Pseudomonadati</taxon>
        <taxon>Pseudomonadota</taxon>
        <taxon>Alphaproteobacteria</taxon>
        <taxon>Caulobacterales</taxon>
        <taxon>Caulobacteraceae</taxon>
        <taxon>Caulobacter</taxon>
    </lineage>
</organism>
<evidence type="ECO:0000256" key="6">
    <source>
        <dbReference type="HAMAP-Rule" id="MF_00073"/>
    </source>
</evidence>
<proteinExistence type="inferred from homology"/>
<reference evidence="8 9" key="1">
    <citation type="submission" date="2017-10" db="EMBL/GenBank/DDBJ databases">
        <title>Genome sequence of Caulobacter mirabilis FWC38.</title>
        <authorList>
            <person name="Fiebig A."/>
            <person name="Crosson S."/>
        </authorList>
    </citation>
    <scope>NUCLEOTIDE SEQUENCE [LARGE SCALE GENOMIC DNA]</scope>
    <source>
        <strain evidence="8 9">FWC 38</strain>
    </source>
</reference>
<evidence type="ECO:0000313" key="8">
    <source>
        <dbReference type="EMBL" id="ATQ42777.1"/>
    </source>
</evidence>
<dbReference type="PANTHER" id="PTHR11078:SF3">
    <property type="entry name" value="ANTITERMINATION NUSB DOMAIN-CONTAINING PROTEIN"/>
    <property type="match status" value="1"/>
</dbReference>
<keyword evidence="4 6" id="KW-0805">Transcription regulation</keyword>
<dbReference type="PANTHER" id="PTHR11078">
    <property type="entry name" value="N UTILIZATION SUBSTANCE PROTEIN B-RELATED"/>
    <property type="match status" value="1"/>
</dbReference>